<organism evidence="1 2">
    <name type="scientific">Porphyra umbilicalis</name>
    <name type="common">Purple laver</name>
    <name type="synonym">Red alga</name>
    <dbReference type="NCBI Taxonomy" id="2786"/>
    <lineage>
        <taxon>Eukaryota</taxon>
        <taxon>Rhodophyta</taxon>
        <taxon>Bangiophyceae</taxon>
        <taxon>Bangiales</taxon>
        <taxon>Bangiaceae</taxon>
        <taxon>Porphyra</taxon>
    </lineage>
</organism>
<reference evidence="1 2" key="1">
    <citation type="submission" date="2017-03" db="EMBL/GenBank/DDBJ databases">
        <title>WGS assembly of Porphyra umbilicalis.</title>
        <authorList>
            <person name="Brawley S.H."/>
            <person name="Blouin N.A."/>
            <person name="Ficko-Blean E."/>
            <person name="Wheeler G.L."/>
            <person name="Lohr M."/>
            <person name="Goodson H.V."/>
            <person name="Jenkins J.W."/>
            <person name="Blaby-Haas C.E."/>
            <person name="Helliwell K.E."/>
            <person name="Chan C."/>
            <person name="Marriage T."/>
            <person name="Bhattacharya D."/>
            <person name="Klein A.S."/>
            <person name="Badis Y."/>
            <person name="Brodie J."/>
            <person name="Cao Y."/>
            <person name="Collen J."/>
            <person name="Dittami S.M."/>
            <person name="Gachon C.M."/>
            <person name="Green B.R."/>
            <person name="Karpowicz S."/>
            <person name="Kim J.W."/>
            <person name="Kudahl U."/>
            <person name="Lin S."/>
            <person name="Michel G."/>
            <person name="Mittag M."/>
            <person name="Olson B.J."/>
            <person name="Pangilinan J."/>
            <person name="Peng Y."/>
            <person name="Qiu H."/>
            <person name="Shu S."/>
            <person name="Singer J.T."/>
            <person name="Smith A.G."/>
            <person name="Sprecher B.N."/>
            <person name="Wagner V."/>
            <person name="Wang W."/>
            <person name="Wang Z.-Y."/>
            <person name="Yan J."/>
            <person name="Yarish C."/>
            <person name="Zoeuner-Riek S."/>
            <person name="Zhuang Y."/>
            <person name="Zou Y."/>
            <person name="Lindquist E.A."/>
            <person name="Grimwood J."/>
            <person name="Barry K."/>
            <person name="Rokhsar D.S."/>
            <person name="Schmutz J."/>
            <person name="Stiller J.W."/>
            <person name="Grossman A.R."/>
            <person name="Prochnik S.E."/>
        </authorList>
    </citation>
    <scope>NUCLEOTIDE SEQUENCE [LARGE SCALE GENOMIC DNA]</scope>
    <source>
        <strain evidence="1">4086291</strain>
    </source>
</reference>
<dbReference type="Proteomes" id="UP000218209">
    <property type="component" value="Unassembled WGS sequence"/>
</dbReference>
<dbReference type="AlphaFoldDB" id="A0A1X6NKW0"/>
<accession>A0A1X6NKW0</accession>
<protein>
    <submittedName>
        <fullName evidence="1">Uncharacterized protein</fullName>
    </submittedName>
</protein>
<name>A0A1X6NKW0_PORUM</name>
<evidence type="ECO:0000313" key="1">
    <source>
        <dbReference type="EMBL" id="OSX69271.1"/>
    </source>
</evidence>
<gene>
    <name evidence="1" type="ORF">BU14_1676s0002</name>
</gene>
<keyword evidence="2" id="KW-1185">Reference proteome</keyword>
<evidence type="ECO:0000313" key="2">
    <source>
        <dbReference type="Proteomes" id="UP000218209"/>
    </source>
</evidence>
<dbReference type="EMBL" id="KV919651">
    <property type="protein sequence ID" value="OSX69271.1"/>
    <property type="molecule type" value="Genomic_DNA"/>
</dbReference>
<proteinExistence type="predicted"/>
<dbReference type="OrthoDB" id="10338027at2759"/>
<sequence length="364" mass="37431">MAAFVAGAVSVPTQGARRAGEFAGRPLTVSVAPATPCAGRPSVTGISMKGQTLGFGKWKGGFPGGEDFFKKWVDDGMTGEVPDLPEELQSKTPFQEPDAVIDPREWYADMVPVPEGLISQPKVSEMIGKAGDAVANAVDDLAAATGTAGAAAAAASGAVTKVAKKKVGGARAAAASSSDDGPNPALYEQFYPADKRYLAPHIAISEANDRVGLSMNAVEAGFYERYFPKERLNKAPVIDIFYSGSLNTASVSLKMEEVEGLPAVAVVPKGDVQTSLVPSSGGGLKLDFSISGGEALNAYSDPRGVDKYQAMLQKAQSTSAVPAAARKAAPSAPSVKAEAKKVAVKAAAPAKKAGFSIPNPFAKK</sequence>